<reference evidence="2" key="2">
    <citation type="submission" date="2022-01" db="EMBL/GenBank/DDBJ databases">
        <authorList>
            <person name="Yamashiro T."/>
            <person name="Shiraishi A."/>
            <person name="Satake H."/>
            <person name="Nakayama K."/>
        </authorList>
    </citation>
    <scope>NUCLEOTIDE SEQUENCE</scope>
</reference>
<feature type="region of interest" description="Disordered" evidence="1">
    <location>
        <begin position="91"/>
        <end position="135"/>
    </location>
</feature>
<dbReference type="EMBL" id="BQNB010019637">
    <property type="protein sequence ID" value="GJT87414.1"/>
    <property type="molecule type" value="Genomic_DNA"/>
</dbReference>
<evidence type="ECO:0000313" key="3">
    <source>
        <dbReference type="Proteomes" id="UP001151760"/>
    </source>
</evidence>
<gene>
    <name evidence="2" type="ORF">Tco_1069131</name>
</gene>
<feature type="compositionally biased region" description="Basic residues" evidence="1">
    <location>
        <begin position="95"/>
        <end position="104"/>
    </location>
</feature>
<evidence type="ECO:0000313" key="2">
    <source>
        <dbReference type="EMBL" id="GJT87414.1"/>
    </source>
</evidence>
<keyword evidence="3" id="KW-1185">Reference proteome</keyword>
<dbReference type="Proteomes" id="UP001151760">
    <property type="component" value="Unassembled WGS sequence"/>
</dbReference>
<evidence type="ECO:0000256" key="1">
    <source>
        <dbReference type="SAM" id="MobiDB-lite"/>
    </source>
</evidence>
<comment type="caution">
    <text evidence="2">The sequence shown here is derived from an EMBL/GenBank/DDBJ whole genome shotgun (WGS) entry which is preliminary data.</text>
</comment>
<protein>
    <submittedName>
        <fullName evidence="2">Uncharacterized protein</fullName>
    </submittedName>
</protein>
<feature type="compositionally biased region" description="Low complexity" evidence="1">
    <location>
        <begin position="119"/>
        <end position="135"/>
    </location>
</feature>
<accession>A0ABQ5HHW1</accession>
<reference evidence="2" key="1">
    <citation type="journal article" date="2022" name="Int. J. Mol. Sci.">
        <title>Draft Genome of Tanacetum Coccineum: Genomic Comparison of Closely Related Tanacetum-Family Plants.</title>
        <authorList>
            <person name="Yamashiro T."/>
            <person name="Shiraishi A."/>
            <person name="Nakayama K."/>
            <person name="Satake H."/>
        </authorList>
    </citation>
    <scope>NUCLEOTIDE SEQUENCE</scope>
</reference>
<name>A0ABQ5HHW1_9ASTR</name>
<proteinExistence type="predicted"/>
<organism evidence="2 3">
    <name type="scientific">Tanacetum coccineum</name>
    <dbReference type="NCBI Taxonomy" id="301880"/>
    <lineage>
        <taxon>Eukaryota</taxon>
        <taxon>Viridiplantae</taxon>
        <taxon>Streptophyta</taxon>
        <taxon>Embryophyta</taxon>
        <taxon>Tracheophyta</taxon>
        <taxon>Spermatophyta</taxon>
        <taxon>Magnoliopsida</taxon>
        <taxon>eudicotyledons</taxon>
        <taxon>Gunneridae</taxon>
        <taxon>Pentapetalae</taxon>
        <taxon>asterids</taxon>
        <taxon>campanulids</taxon>
        <taxon>Asterales</taxon>
        <taxon>Asteraceae</taxon>
        <taxon>Asteroideae</taxon>
        <taxon>Anthemideae</taxon>
        <taxon>Anthemidinae</taxon>
        <taxon>Tanacetum</taxon>
    </lineage>
</organism>
<sequence>MGLYKLENLNIPEQVSKAVDDIITNVVDWAMQAPIRARFYDLPTVDMKVILQQRMFEDKSYEAHEDHKNLYDARQKSLELDYSNQLLADLDEARKKKRKRRKSPRTLGSAHSEPPPPAGASGAPGTSGSSGSSQLPLRSPSLLHLWYFQDRLSLKTNGLQTLSMAWFTS</sequence>